<evidence type="ECO:0000313" key="2">
    <source>
        <dbReference type="Proteomes" id="UP000192042"/>
    </source>
</evidence>
<dbReference type="KEGG" id="nja:NSJP_1441"/>
<reference evidence="1 2" key="1">
    <citation type="submission" date="2017-03" db="EMBL/GenBank/DDBJ databases">
        <authorList>
            <person name="Afonso C.L."/>
            <person name="Miller P.J."/>
            <person name="Scott M.A."/>
            <person name="Spackman E."/>
            <person name="Goraichik I."/>
            <person name="Dimitrov K.M."/>
            <person name="Suarez D.L."/>
            <person name="Swayne D.E."/>
        </authorList>
    </citation>
    <scope>NUCLEOTIDE SEQUENCE [LARGE SCALE GENOMIC DNA]</scope>
    <source>
        <strain evidence="1">Genome sequencing of Nitrospira japonica strain NJ11</strain>
    </source>
</reference>
<keyword evidence="2" id="KW-1185">Reference proteome</keyword>
<gene>
    <name evidence="1" type="ORF">NSJP_1441</name>
</gene>
<organism evidence="1 2">
    <name type="scientific">Nitrospira japonica</name>
    <dbReference type="NCBI Taxonomy" id="1325564"/>
    <lineage>
        <taxon>Bacteria</taxon>
        <taxon>Pseudomonadati</taxon>
        <taxon>Nitrospirota</taxon>
        <taxon>Nitrospiria</taxon>
        <taxon>Nitrospirales</taxon>
        <taxon>Nitrospiraceae</taxon>
        <taxon>Nitrospira</taxon>
    </lineage>
</organism>
<proteinExistence type="predicted"/>
<dbReference type="Proteomes" id="UP000192042">
    <property type="component" value="Chromosome I"/>
</dbReference>
<protein>
    <submittedName>
        <fullName evidence="1">Uncharacterized protein</fullName>
    </submittedName>
</protein>
<dbReference type="EMBL" id="LT828648">
    <property type="protein sequence ID" value="SLM47613.1"/>
    <property type="molecule type" value="Genomic_DNA"/>
</dbReference>
<dbReference type="AlphaFoldDB" id="A0A1W1I466"/>
<sequence>MDNGLVECDQCPWTGSEHEAGQWHEANVKAVRMREGLQ</sequence>
<accession>A0A1W1I466</accession>
<name>A0A1W1I466_9BACT</name>
<evidence type="ECO:0000313" key="1">
    <source>
        <dbReference type="EMBL" id="SLM47613.1"/>
    </source>
</evidence>